<dbReference type="VEuPathDB" id="FungiDB:ATEG_04363"/>
<evidence type="ECO:0000313" key="4">
    <source>
        <dbReference type="Proteomes" id="UP000452235"/>
    </source>
</evidence>
<feature type="coiled-coil region" evidence="1">
    <location>
        <begin position="601"/>
        <end position="628"/>
    </location>
</feature>
<evidence type="ECO:0000256" key="2">
    <source>
        <dbReference type="SAM" id="MobiDB-lite"/>
    </source>
</evidence>
<dbReference type="EMBL" id="BLJY01000002">
    <property type="protein sequence ID" value="GFF13695.1"/>
    <property type="molecule type" value="Genomic_DNA"/>
</dbReference>
<proteinExistence type="predicted"/>
<keyword evidence="1" id="KW-0175">Coiled coil</keyword>
<accession>A0A5M3YSM2</accession>
<name>A0A5M3YSM2_ASPTE</name>
<sequence length="723" mass="82070">MASSTLFDYLRDDSTVINTLVDLSTPPAPASETEWISLSNEADNQVMHERNTAVQDPDKMREITDFPYPLSTARHPMVSVVMDFCNFLTAYPKSHPLGYSYVINTKAAHPHLIKHPITSVQYTSHHVGSKKQIYCTYLKTRVEKFHYRCSGAKACEFLHEELKSLHHTEVSEEMFTKMANLRASLTGSKASPQQRATLFREVQSRFSKGTACSTPEKSCSPVFKHVKHKELPGDSPFLIQYVRSVFVDDSGIMILYAYHDQLKLLGSFESFEVVITEKRSGTFKEVTFMRYLQEYGKVITLLRVLIDKDSPASYKMLFQRVFKLVSDVCEKPTRFHYLHGIGIKSIVIDMCPKQMTGLGMCLMDLDPQHRDWKWQLKSIVIFSPVQFLRNISKLAPDPGGLNVPEQMQALLYCETRNEYDIVIAFIQQFGSPKIRDWAEHKKNPVIAAGICKAYSLMVPEFYQEARDQTNGIQEAHYRSYLKGAYPDVRAAIIGSIDIDKRGIEQYLAQNRSRTQTSLESGNVDLPDCVEVVRKRKRDSALQHPDAANDNPQPSDPVIDRWIGDVIQATSRSRSPSRGRSDGRPRSPTIPRSDSLSRKRRELEIKRQLLDLETELSLLQRQRAEIRTSNTHTRAEHTGPAAQARPYHAFYLKIVKYSESTFAAEADVNASETWEMDVYPEGDSIGNAITIDLMEHDAGVNVPSARRCRHTALQAMGMHGSSGY</sequence>
<dbReference type="VEuPathDB" id="FungiDB:ATEG_04364"/>
<evidence type="ECO:0000313" key="3">
    <source>
        <dbReference type="EMBL" id="GFF13695.1"/>
    </source>
</evidence>
<comment type="caution">
    <text evidence="3">The sequence shown here is derived from an EMBL/GenBank/DDBJ whole genome shotgun (WGS) entry which is preliminary data.</text>
</comment>
<gene>
    <name evidence="3" type="ORF">ATEIFO6365_0002080600</name>
</gene>
<feature type="region of interest" description="Disordered" evidence="2">
    <location>
        <begin position="536"/>
        <end position="598"/>
    </location>
</feature>
<keyword evidence="4" id="KW-1185">Reference proteome</keyword>
<protein>
    <submittedName>
        <fullName evidence="3">Uncharacterized protein</fullName>
    </submittedName>
</protein>
<evidence type="ECO:0000256" key="1">
    <source>
        <dbReference type="SAM" id="Coils"/>
    </source>
</evidence>
<organism evidence="3 4">
    <name type="scientific">Aspergillus terreus</name>
    <dbReference type="NCBI Taxonomy" id="33178"/>
    <lineage>
        <taxon>Eukaryota</taxon>
        <taxon>Fungi</taxon>
        <taxon>Dikarya</taxon>
        <taxon>Ascomycota</taxon>
        <taxon>Pezizomycotina</taxon>
        <taxon>Eurotiomycetes</taxon>
        <taxon>Eurotiomycetidae</taxon>
        <taxon>Eurotiales</taxon>
        <taxon>Aspergillaceae</taxon>
        <taxon>Aspergillus</taxon>
        <taxon>Aspergillus subgen. Circumdati</taxon>
    </lineage>
</organism>
<reference evidence="3 4" key="1">
    <citation type="submission" date="2020-01" db="EMBL/GenBank/DDBJ databases">
        <title>Aspergillus terreus IFO 6365 whole genome shotgun sequence.</title>
        <authorList>
            <person name="Kanamasa S."/>
            <person name="Takahashi H."/>
        </authorList>
    </citation>
    <scope>NUCLEOTIDE SEQUENCE [LARGE SCALE GENOMIC DNA]</scope>
    <source>
        <strain evidence="3 4">IFO 6365</strain>
    </source>
</reference>
<dbReference type="AlphaFoldDB" id="A0A5M3YSM2"/>
<dbReference type="Proteomes" id="UP000452235">
    <property type="component" value="Unassembled WGS sequence"/>
</dbReference>
<dbReference type="OrthoDB" id="4492681at2759"/>